<dbReference type="STRING" id="444597.BST26_17000"/>
<keyword evidence="3" id="KW-1185">Reference proteome</keyword>
<reference evidence="2 3" key="1">
    <citation type="submission" date="2016-12" db="EMBL/GenBank/DDBJ databases">
        <title>The new phylogeny of genus Mycobacterium.</title>
        <authorList>
            <person name="Tortoli E."/>
            <person name="Trovato A."/>
            <person name="Cirillo D.M."/>
        </authorList>
    </citation>
    <scope>NUCLEOTIDE SEQUENCE [LARGE SCALE GENOMIC DNA]</scope>
    <source>
        <strain evidence="2 3">DSM 45130</strain>
    </source>
</reference>
<name>A0A1X0D320_9MYCO</name>
<evidence type="ECO:0000313" key="3">
    <source>
        <dbReference type="Proteomes" id="UP000192801"/>
    </source>
</evidence>
<evidence type="ECO:0000313" key="2">
    <source>
        <dbReference type="EMBL" id="ORA66562.1"/>
    </source>
</evidence>
<dbReference type="RefSeq" id="WP_083032616.1">
    <property type="nucleotide sequence ID" value="NZ_AP022618.1"/>
</dbReference>
<gene>
    <name evidence="2" type="ORF">BST26_17000</name>
</gene>
<dbReference type="AlphaFoldDB" id="A0A1X0D320"/>
<dbReference type="EMBL" id="MVHS01000050">
    <property type="protein sequence ID" value="ORA66562.1"/>
    <property type="molecule type" value="Genomic_DNA"/>
</dbReference>
<comment type="caution">
    <text evidence="2">The sequence shown here is derived from an EMBL/GenBank/DDBJ whole genome shotgun (WGS) entry which is preliminary data.</text>
</comment>
<protein>
    <submittedName>
        <fullName evidence="2">Uncharacterized protein</fullName>
    </submittedName>
</protein>
<evidence type="ECO:0000256" key="1">
    <source>
        <dbReference type="SAM" id="MobiDB-lite"/>
    </source>
</evidence>
<feature type="compositionally biased region" description="Acidic residues" evidence="1">
    <location>
        <begin position="186"/>
        <end position="195"/>
    </location>
</feature>
<accession>A0A1X0D320</accession>
<dbReference type="OrthoDB" id="3825591at2"/>
<dbReference type="Proteomes" id="UP000192801">
    <property type="component" value="Unassembled WGS sequence"/>
</dbReference>
<proteinExistence type="predicted"/>
<sequence length="292" mass="32025">MGLLPKPRVTLTDAEVADVLNSAVAVIDPLLDLLAESDLTGLRKRTFRLLSPPRRLRDRIRRFRLRRRRKDAGRAPGTADRARNAGARLLNAADMPGTAAWERMDRDERARWWVNRVGALDNLLVASPGAFGFLARFVPVGELAGFVNQAIILCAVAREYGVTDRPTQVRLLAQVLCGRMLPADFDLDAEPEPEPPPETPPTGWKPLAAITSSTPVVITRTVWQLVGILRAIFDEVSKRPQPGKGARRLAALPGLGWLATYFGERGALLRAARAGEAWLQNHVDGPTATDSQ</sequence>
<feature type="region of interest" description="Disordered" evidence="1">
    <location>
        <begin position="186"/>
        <end position="206"/>
    </location>
</feature>
<organism evidence="2 3">
    <name type="scientific">Mycolicibacterium insubricum</name>
    <dbReference type="NCBI Taxonomy" id="444597"/>
    <lineage>
        <taxon>Bacteria</taxon>
        <taxon>Bacillati</taxon>
        <taxon>Actinomycetota</taxon>
        <taxon>Actinomycetes</taxon>
        <taxon>Mycobacteriales</taxon>
        <taxon>Mycobacteriaceae</taxon>
        <taxon>Mycolicibacterium</taxon>
    </lineage>
</organism>